<evidence type="ECO:0000313" key="4">
    <source>
        <dbReference type="Proteomes" id="UP001151760"/>
    </source>
</evidence>
<evidence type="ECO:0000259" key="2">
    <source>
        <dbReference type="PROSITE" id="PS00028"/>
    </source>
</evidence>
<feature type="region of interest" description="Disordered" evidence="1">
    <location>
        <begin position="225"/>
        <end position="244"/>
    </location>
</feature>
<dbReference type="Proteomes" id="UP001151760">
    <property type="component" value="Unassembled WGS sequence"/>
</dbReference>
<comment type="caution">
    <text evidence="3">The sequence shown here is derived from an EMBL/GenBank/DDBJ whole genome shotgun (WGS) entry which is preliminary data.</text>
</comment>
<proteinExistence type="predicted"/>
<dbReference type="EMBL" id="BQNB010010088">
    <property type="protein sequence ID" value="GJS72557.1"/>
    <property type="molecule type" value="Genomic_DNA"/>
</dbReference>
<dbReference type="GO" id="GO:0003677">
    <property type="term" value="F:DNA binding"/>
    <property type="evidence" value="ECO:0007669"/>
    <property type="project" value="UniProtKB-KW"/>
</dbReference>
<dbReference type="InterPro" id="IPR013087">
    <property type="entry name" value="Znf_C2H2_type"/>
</dbReference>
<accession>A0ABQ4Y5D0</accession>
<feature type="domain" description="C2H2-type" evidence="2">
    <location>
        <begin position="110"/>
        <end position="130"/>
    </location>
</feature>
<reference evidence="3" key="2">
    <citation type="submission" date="2022-01" db="EMBL/GenBank/DDBJ databases">
        <authorList>
            <person name="Yamashiro T."/>
            <person name="Shiraishi A."/>
            <person name="Satake H."/>
            <person name="Nakayama K."/>
        </authorList>
    </citation>
    <scope>NUCLEOTIDE SEQUENCE</scope>
</reference>
<sequence>MRYTNVMILHGGTSYAHSKEMERSCPSNAEKMNGKRVLDLDCNTEFQENIKKAKKQTDVASTSNALYKPAVTRYYEIKKPTDAFKKGKEHVENRKKLIMNFVNFEGKPACPICRKNCVSNKFLHQHMVLHADKNWKTFFRSLNTHIVDKIDQNHSHEPKVVDLSKCLFGWKVEVEDGSEERFDVKEAAKILVLMARDHQLKSKIQREEEAAKCLMCLDDPVTPPAVESGAQVEESADTISGEKMRVRDFDRNELPAFEDVSVRE</sequence>
<keyword evidence="4" id="KW-1185">Reference proteome</keyword>
<evidence type="ECO:0000256" key="1">
    <source>
        <dbReference type="SAM" id="MobiDB-lite"/>
    </source>
</evidence>
<gene>
    <name evidence="3" type="ORF">Tco_0705398</name>
</gene>
<organism evidence="3 4">
    <name type="scientific">Tanacetum coccineum</name>
    <dbReference type="NCBI Taxonomy" id="301880"/>
    <lineage>
        <taxon>Eukaryota</taxon>
        <taxon>Viridiplantae</taxon>
        <taxon>Streptophyta</taxon>
        <taxon>Embryophyta</taxon>
        <taxon>Tracheophyta</taxon>
        <taxon>Spermatophyta</taxon>
        <taxon>Magnoliopsida</taxon>
        <taxon>eudicotyledons</taxon>
        <taxon>Gunneridae</taxon>
        <taxon>Pentapetalae</taxon>
        <taxon>asterids</taxon>
        <taxon>campanulids</taxon>
        <taxon>Asterales</taxon>
        <taxon>Asteraceae</taxon>
        <taxon>Asteroideae</taxon>
        <taxon>Anthemideae</taxon>
        <taxon>Anthemidinae</taxon>
        <taxon>Tanacetum</taxon>
    </lineage>
</organism>
<name>A0ABQ4Y5D0_9ASTR</name>
<reference evidence="3" key="1">
    <citation type="journal article" date="2022" name="Int. J. Mol. Sci.">
        <title>Draft Genome of Tanacetum Coccineum: Genomic Comparison of Closely Related Tanacetum-Family Plants.</title>
        <authorList>
            <person name="Yamashiro T."/>
            <person name="Shiraishi A."/>
            <person name="Nakayama K."/>
            <person name="Satake H."/>
        </authorList>
    </citation>
    <scope>NUCLEOTIDE SEQUENCE</scope>
</reference>
<dbReference type="PROSITE" id="PS00028">
    <property type="entry name" value="ZINC_FINGER_C2H2_1"/>
    <property type="match status" value="1"/>
</dbReference>
<keyword evidence="3" id="KW-0238">DNA-binding</keyword>
<evidence type="ECO:0000313" key="3">
    <source>
        <dbReference type="EMBL" id="GJS72557.1"/>
    </source>
</evidence>
<protein>
    <submittedName>
        <fullName evidence="3">Zinc finger C2H2-type/integrase DNA-binding domain-containing protein</fullName>
    </submittedName>
</protein>